<dbReference type="OrthoDB" id="2692128at2759"/>
<accession>A0A0D0AD71</accession>
<name>A0A0D0AD71_9AGAM</name>
<dbReference type="AlphaFoldDB" id="A0A0D0AD71"/>
<sequence length="58" mass="6462">MPPSRMPIPPESLYSFPSLTFVDMSSNRPGHALAWANEDVLDFYDFAHDKGVGEHKGV</sequence>
<dbReference type="Proteomes" id="UP000054485">
    <property type="component" value="Unassembled WGS sequence"/>
</dbReference>
<protein>
    <submittedName>
        <fullName evidence="1">Uncharacterized protein</fullName>
    </submittedName>
</protein>
<dbReference type="HOGENOM" id="CLU_2984798_0_0_1"/>
<evidence type="ECO:0000313" key="2">
    <source>
        <dbReference type="Proteomes" id="UP000054485"/>
    </source>
</evidence>
<reference evidence="1 2" key="1">
    <citation type="submission" date="2014-04" db="EMBL/GenBank/DDBJ databases">
        <authorList>
            <consortium name="DOE Joint Genome Institute"/>
            <person name="Kuo A."/>
            <person name="Ruytinx J."/>
            <person name="Rineau F."/>
            <person name="Colpaert J."/>
            <person name="Kohler A."/>
            <person name="Nagy L.G."/>
            <person name="Floudas D."/>
            <person name="Copeland A."/>
            <person name="Barry K.W."/>
            <person name="Cichocki N."/>
            <person name="Veneault-Fourrey C."/>
            <person name="LaButti K."/>
            <person name="Lindquist E.A."/>
            <person name="Lipzen A."/>
            <person name="Lundell T."/>
            <person name="Morin E."/>
            <person name="Murat C."/>
            <person name="Sun H."/>
            <person name="Tunlid A."/>
            <person name="Henrissat B."/>
            <person name="Grigoriev I.V."/>
            <person name="Hibbett D.S."/>
            <person name="Martin F."/>
            <person name="Nordberg H.P."/>
            <person name="Cantor M.N."/>
            <person name="Hua S.X."/>
        </authorList>
    </citation>
    <scope>NUCLEOTIDE SEQUENCE [LARGE SCALE GENOMIC DNA]</scope>
    <source>
        <strain evidence="1 2">UH-Slu-Lm8-n1</strain>
    </source>
</reference>
<feature type="non-terminal residue" evidence="1">
    <location>
        <position position="58"/>
    </location>
</feature>
<proteinExistence type="predicted"/>
<dbReference type="InParanoid" id="A0A0D0AD71"/>
<gene>
    <name evidence="1" type="ORF">CY34DRAFT_811651</name>
</gene>
<evidence type="ECO:0000313" key="1">
    <source>
        <dbReference type="EMBL" id="KIK36059.1"/>
    </source>
</evidence>
<dbReference type="EMBL" id="KN835565">
    <property type="protein sequence ID" value="KIK36059.1"/>
    <property type="molecule type" value="Genomic_DNA"/>
</dbReference>
<keyword evidence="2" id="KW-1185">Reference proteome</keyword>
<organism evidence="1 2">
    <name type="scientific">Suillus luteus UH-Slu-Lm8-n1</name>
    <dbReference type="NCBI Taxonomy" id="930992"/>
    <lineage>
        <taxon>Eukaryota</taxon>
        <taxon>Fungi</taxon>
        <taxon>Dikarya</taxon>
        <taxon>Basidiomycota</taxon>
        <taxon>Agaricomycotina</taxon>
        <taxon>Agaricomycetes</taxon>
        <taxon>Agaricomycetidae</taxon>
        <taxon>Boletales</taxon>
        <taxon>Suillineae</taxon>
        <taxon>Suillaceae</taxon>
        <taxon>Suillus</taxon>
    </lineage>
</organism>
<reference evidence="2" key="2">
    <citation type="submission" date="2015-01" db="EMBL/GenBank/DDBJ databases">
        <title>Evolutionary Origins and Diversification of the Mycorrhizal Mutualists.</title>
        <authorList>
            <consortium name="DOE Joint Genome Institute"/>
            <consortium name="Mycorrhizal Genomics Consortium"/>
            <person name="Kohler A."/>
            <person name="Kuo A."/>
            <person name="Nagy L.G."/>
            <person name="Floudas D."/>
            <person name="Copeland A."/>
            <person name="Barry K.W."/>
            <person name="Cichocki N."/>
            <person name="Veneault-Fourrey C."/>
            <person name="LaButti K."/>
            <person name="Lindquist E.A."/>
            <person name="Lipzen A."/>
            <person name="Lundell T."/>
            <person name="Morin E."/>
            <person name="Murat C."/>
            <person name="Riley R."/>
            <person name="Ohm R."/>
            <person name="Sun H."/>
            <person name="Tunlid A."/>
            <person name="Henrissat B."/>
            <person name="Grigoriev I.V."/>
            <person name="Hibbett D.S."/>
            <person name="Martin F."/>
        </authorList>
    </citation>
    <scope>NUCLEOTIDE SEQUENCE [LARGE SCALE GENOMIC DNA]</scope>
    <source>
        <strain evidence="2">UH-Slu-Lm8-n1</strain>
    </source>
</reference>